<proteinExistence type="predicted"/>
<protein>
    <submittedName>
        <fullName evidence="2">Uncharacterized protein</fullName>
    </submittedName>
</protein>
<gene>
    <name evidence="2" type="ORF">HMPREF0400_01673</name>
</gene>
<evidence type="ECO:0000256" key="1">
    <source>
        <dbReference type="SAM" id="SignalP"/>
    </source>
</evidence>
<feature type="chain" id="PRO_5003086879" evidence="1">
    <location>
        <begin position="20"/>
        <end position="131"/>
    </location>
</feature>
<keyword evidence="1" id="KW-0732">Signal</keyword>
<dbReference type="RefSeq" id="WP_008821570.1">
    <property type="nucleotide sequence ID" value="NZ_GG770383.1"/>
</dbReference>
<evidence type="ECO:0000313" key="3">
    <source>
        <dbReference type="Proteomes" id="UP000003964"/>
    </source>
</evidence>
<reference evidence="2 3" key="1">
    <citation type="submission" date="2010-03" db="EMBL/GenBank/DDBJ databases">
        <title>The Genome Sequence of Fusobacterium sp. 1_1_41FAA.</title>
        <authorList>
            <consortium name="The Broad Institute Genome Sequencing Platform"/>
            <person name="Ward D."/>
            <person name="Earl A."/>
            <person name="Feldgarden M."/>
            <person name="Gevers D."/>
            <person name="Young S.K."/>
            <person name="Zeng Q."/>
            <person name="Koehrsen M."/>
            <person name="Alvarado L."/>
            <person name="Berlin A."/>
            <person name="Borenstein D."/>
            <person name="Chapman S."/>
            <person name="Chen Z."/>
            <person name="Engels R."/>
            <person name="Freedman E."/>
            <person name="Gellesch M."/>
            <person name="Goldberg J."/>
            <person name="Griggs A."/>
            <person name="Gujja S."/>
            <person name="Heilman E."/>
            <person name="Heiman D."/>
            <person name="Hepburn T."/>
            <person name="Howarth C."/>
            <person name="Jen D."/>
            <person name="Larson L."/>
            <person name="Mehta T."/>
            <person name="Park D."/>
            <person name="Pearson M."/>
            <person name="Richards J."/>
            <person name="Roberts A."/>
            <person name="Saif S."/>
            <person name="Shea T."/>
            <person name="Shenoy N."/>
            <person name="Sisk P."/>
            <person name="Stolte C."/>
            <person name="Sykes S."/>
            <person name="Walk T."/>
            <person name="White J."/>
            <person name="Yandava C."/>
            <person name="Strauss J.C."/>
            <person name="Ambrose C.E."/>
            <person name="Allen-Vercoe E."/>
            <person name="Haas B."/>
            <person name="Henn M.R."/>
            <person name="Nusbaum C."/>
            <person name="Birren B."/>
        </authorList>
    </citation>
    <scope>NUCLEOTIDE SEQUENCE [LARGE SCALE GENOMIC DNA]</scope>
    <source>
        <strain evidence="2 3">1_1_41FAA</strain>
    </source>
</reference>
<sequence length="131" mass="15838">MKKILLFCLFLVLSLGAFAQKIKSDGKPHFDKILWELWDVEQDKAYSRRNLIFQVVKIDNDYYLTDSYYPKEWKKKIKTADRSNYQKLKIYKNLYLMDNNGNIYGYDLAKKKPVLIDKDLNILEYFKIYEQ</sequence>
<organism evidence="2 3">
    <name type="scientific">Fusobacterium periodonticum 1_1_41FAA</name>
    <dbReference type="NCBI Taxonomy" id="469621"/>
    <lineage>
        <taxon>Bacteria</taxon>
        <taxon>Fusobacteriati</taxon>
        <taxon>Fusobacteriota</taxon>
        <taxon>Fusobacteriia</taxon>
        <taxon>Fusobacteriales</taxon>
        <taxon>Fusobacteriaceae</taxon>
        <taxon>Fusobacterium</taxon>
    </lineage>
</organism>
<dbReference type="AlphaFoldDB" id="D6LIV8"/>
<evidence type="ECO:0000313" key="2">
    <source>
        <dbReference type="EMBL" id="EFG28334.2"/>
    </source>
</evidence>
<dbReference type="EMBL" id="GG770383">
    <property type="protein sequence ID" value="EFG28334.2"/>
    <property type="molecule type" value="Genomic_DNA"/>
</dbReference>
<feature type="signal peptide" evidence="1">
    <location>
        <begin position="1"/>
        <end position="19"/>
    </location>
</feature>
<accession>D6LIV8</accession>
<name>D6LIV8_9FUSO</name>
<dbReference type="Proteomes" id="UP000003964">
    <property type="component" value="Unassembled WGS sequence"/>
</dbReference>